<dbReference type="EMBL" id="CADCTH010000040">
    <property type="protein sequence ID" value="CAA9215155.1"/>
    <property type="molecule type" value="Genomic_DNA"/>
</dbReference>
<feature type="region of interest" description="Disordered" evidence="1">
    <location>
        <begin position="1"/>
        <end position="55"/>
    </location>
</feature>
<gene>
    <name evidence="2" type="ORF">AVDCRST_MAG54-298</name>
</gene>
<proteinExistence type="predicted"/>
<evidence type="ECO:0000313" key="2">
    <source>
        <dbReference type="EMBL" id="CAA9215155.1"/>
    </source>
</evidence>
<feature type="non-terminal residue" evidence="2">
    <location>
        <position position="55"/>
    </location>
</feature>
<feature type="non-terminal residue" evidence="2">
    <location>
        <position position="1"/>
    </location>
</feature>
<protein>
    <submittedName>
        <fullName evidence="2">ATP/GTP-binding protein</fullName>
    </submittedName>
</protein>
<organism evidence="2">
    <name type="scientific">uncultured Actinomycetospora sp</name>
    <dbReference type="NCBI Taxonomy" id="1135996"/>
    <lineage>
        <taxon>Bacteria</taxon>
        <taxon>Bacillati</taxon>
        <taxon>Actinomycetota</taxon>
        <taxon>Actinomycetes</taxon>
        <taxon>Pseudonocardiales</taxon>
        <taxon>Pseudonocardiaceae</taxon>
        <taxon>Actinomycetospora</taxon>
        <taxon>environmental samples</taxon>
    </lineage>
</organism>
<evidence type="ECO:0000256" key="1">
    <source>
        <dbReference type="SAM" id="MobiDB-lite"/>
    </source>
</evidence>
<feature type="compositionally biased region" description="Basic residues" evidence="1">
    <location>
        <begin position="1"/>
        <end position="10"/>
    </location>
</feature>
<feature type="compositionally biased region" description="Basic residues" evidence="1">
    <location>
        <begin position="18"/>
        <end position="30"/>
    </location>
</feature>
<name>A0A6J4H8D7_9PSEU</name>
<accession>A0A6J4H8D7</accession>
<sequence>CARSAGRPRPRPTAARAVIRRSRRARRTWWRGRPTSPRARWNAATGTRGAGSAGA</sequence>
<dbReference type="AlphaFoldDB" id="A0A6J4H8D7"/>
<reference evidence="2" key="1">
    <citation type="submission" date="2020-02" db="EMBL/GenBank/DDBJ databases">
        <authorList>
            <person name="Meier V. D."/>
        </authorList>
    </citation>
    <scope>NUCLEOTIDE SEQUENCE</scope>
    <source>
        <strain evidence="2">AVDCRST_MAG54</strain>
    </source>
</reference>